<gene>
    <name evidence="5" type="ORF">HHK36_018322</name>
</gene>
<evidence type="ECO:0000313" key="5">
    <source>
        <dbReference type="EMBL" id="KAF8396695.1"/>
    </source>
</evidence>
<comment type="caution">
    <text evidence="5">The sequence shown here is derived from an EMBL/GenBank/DDBJ whole genome shotgun (WGS) entry which is preliminary data.</text>
</comment>
<dbReference type="InterPro" id="IPR047365">
    <property type="entry name" value="Tudor_AtPTM-like"/>
</dbReference>
<evidence type="ECO:0000256" key="2">
    <source>
        <dbReference type="ARBA" id="ARBA00023242"/>
    </source>
</evidence>
<sequence>MDTCKEQESETSPTGVFELSGEPAIVINGVPNVPPSDNIPIHGDSLSDTKSMRDTGFGKWLEGREVRKLFGDQFYSGKVMKFDKETGWYRVVYEDGDFEDLEWHELEEVLQPLDITVPLKTIALKIIKKYEKSVSKSGRNVARSRNHRGKDVSSKGNTIEGIQNASVTKYRVGLLTRDGLIWPNMVQEISRSADKWSCSDLEADEQENNRIRGFSFCSSRVLIGLFSGRVIMAIVKNNFGVSRLDGEVSPGNRDSVSSDEDELQRQSSESESDGDDEDDDVDDSGAGSDDFDLSELGEAGAEFCQVGKQTCSIPFELYDLPNLSEVLTLDSWNDCLTEEERFSLAEYLPDMDQETFMRTLKELFSCSNFHLEAPLSSSLIC</sequence>
<feature type="region of interest" description="Disordered" evidence="3">
    <location>
        <begin position="246"/>
        <end position="291"/>
    </location>
</feature>
<evidence type="ECO:0000256" key="1">
    <source>
        <dbReference type="ARBA" id="ARBA00004123"/>
    </source>
</evidence>
<dbReference type="PANTHER" id="PTHR37384">
    <property type="entry name" value="OS01G0835600 PROTEIN"/>
    <property type="match status" value="1"/>
</dbReference>
<feature type="region of interest" description="Disordered" evidence="3">
    <location>
        <begin position="138"/>
        <end position="157"/>
    </location>
</feature>
<keyword evidence="6" id="KW-1185">Reference proteome</keyword>
<dbReference type="Pfam" id="PF21743">
    <property type="entry name" value="PTM_DIR17_Tudor"/>
    <property type="match status" value="1"/>
</dbReference>
<keyword evidence="2" id="KW-0539">Nucleus</keyword>
<dbReference type="Gene3D" id="2.30.30.140">
    <property type="match status" value="1"/>
</dbReference>
<dbReference type="EMBL" id="JABCRI010000012">
    <property type="protein sequence ID" value="KAF8396695.1"/>
    <property type="molecule type" value="Genomic_DNA"/>
</dbReference>
<evidence type="ECO:0000256" key="3">
    <source>
        <dbReference type="SAM" id="MobiDB-lite"/>
    </source>
</evidence>
<reference evidence="5 6" key="1">
    <citation type="submission" date="2020-04" db="EMBL/GenBank/DDBJ databases">
        <title>Plant Genome Project.</title>
        <authorList>
            <person name="Zhang R.-G."/>
        </authorList>
    </citation>
    <scope>NUCLEOTIDE SEQUENCE [LARGE SCALE GENOMIC DNA]</scope>
    <source>
        <strain evidence="5">YNK0</strain>
        <tissue evidence="5">Leaf</tissue>
    </source>
</reference>
<comment type="subcellular location">
    <subcellularLocation>
        <location evidence="1">Nucleus</location>
    </subcellularLocation>
</comment>
<feature type="compositionally biased region" description="Acidic residues" evidence="3">
    <location>
        <begin position="270"/>
        <end position="291"/>
    </location>
</feature>
<evidence type="ECO:0000259" key="4">
    <source>
        <dbReference type="PROSITE" id="PS51916"/>
    </source>
</evidence>
<organism evidence="5 6">
    <name type="scientific">Tetracentron sinense</name>
    <name type="common">Spur-leaf</name>
    <dbReference type="NCBI Taxonomy" id="13715"/>
    <lineage>
        <taxon>Eukaryota</taxon>
        <taxon>Viridiplantae</taxon>
        <taxon>Streptophyta</taxon>
        <taxon>Embryophyta</taxon>
        <taxon>Tracheophyta</taxon>
        <taxon>Spermatophyta</taxon>
        <taxon>Magnoliopsida</taxon>
        <taxon>Trochodendrales</taxon>
        <taxon>Trochodendraceae</taxon>
        <taxon>Tetracentron</taxon>
    </lineage>
</organism>
<dbReference type="PROSITE" id="PS51916">
    <property type="entry name" value="DEUBAD"/>
    <property type="match status" value="1"/>
</dbReference>
<dbReference type="CDD" id="cd20401">
    <property type="entry name" value="Tudor_AtPTM-like"/>
    <property type="match status" value="1"/>
</dbReference>
<evidence type="ECO:0000313" key="6">
    <source>
        <dbReference type="Proteomes" id="UP000655225"/>
    </source>
</evidence>
<dbReference type="PANTHER" id="PTHR37384:SF1">
    <property type="entry name" value="OS01G0835600 PROTEIN"/>
    <property type="match status" value="1"/>
</dbReference>
<dbReference type="Proteomes" id="UP000655225">
    <property type="component" value="Unassembled WGS sequence"/>
</dbReference>
<dbReference type="InterPro" id="IPR044867">
    <property type="entry name" value="DEUBAD_dom"/>
</dbReference>
<accession>A0A834YYB5</accession>
<dbReference type="GO" id="GO:0005634">
    <property type="term" value="C:nucleus"/>
    <property type="evidence" value="ECO:0007669"/>
    <property type="project" value="UniProtKB-SubCell"/>
</dbReference>
<proteinExistence type="predicted"/>
<dbReference type="CDD" id="cd21865">
    <property type="entry name" value="DEUBAD_NFRKB"/>
    <property type="match status" value="1"/>
</dbReference>
<dbReference type="AlphaFoldDB" id="A0A834YYB5"/>
<feature type="domain" description="DEUBAD" evidence="4">
    <location>
        <begin position="314"/>
        <end position="381"/>
    </location>
</feature>
<dbReference type="OrthoDB" id="168165at2759"/>
<protein>
    <recommendedName>
        <fullName evidence="4">DEUBAD domain-containing protein</fullName>
    </recommendedName>
</protein>
<name>A0A834YYB5_TETSI</name>